<sequence>MDIIFFKLILIFSGVALSAYLFYKAAGTLMPNKLNLISYTFYLIILQAYIGVSLAYLGDRKHYMIGYIIEDKNIDKTFYLLLFTIIAMPLTILLIEKIFKVDAKRDYDIYLKKEVETSNEKNVFLITAALSAFCIMVMTYMFLRIGYIPIFKLIFKDPNLDLALERIRISNITSYVANIFVLTFIPMLSYLAFTFCMTVKDKKWKILFSILFISSLLIKTYNFAKAPVVFYLFVFIIIYIYVKGGIKLKFFAPLIVFLGAIIFAMYALNGRLNNIFSIYEGPLGRTIYTQAVTLMFHIDLFTSGVPLLMGRSFSPSILHFLGVGKSHVRSGKVVMGYYGSRNVYKGIAGVMNAMFVGEAFANFGVKGVVFAAIYMGILFGGIFVIFLKCKKDPINITLFAVLTSNFAIASQGGFCDFIYSSSTISIVGLLLFIKYSSVIFNKFNIKIN</sequence>
<keyword evidence="1" id="KW-0472">Membrane</keyword>
<feature type="transmembrane region" description="Helical" evidence="1">
    <location>
        <begin position="204"/>
        <end position="222"/>
    </location>
</feature>
<feature type="transmembrane region" description="Helical" evidence="1">
    <location>
        <begin position="394"/>
        <end position="411"/>
    </location>
</feature>
<organism evidence="2 3">
    <name type="scientific">Clostridium senegalense</name>
    <dbReference type="NCBI Taxonomy" id="1465809"/>
    <lineage>
        <taxon>Bacteria</taxon>
        <taxon>Bacillati</taxon>
        <taxon>Bacillota</taxon>
        <taxon>Clostridia</taxon>
        <taxon>Eubacteriales</taxon>
        <taxon>Clostridiaceae</taxon>
        <taxon>Clostridium</taxon>
    </lineage>
</organism>
<dbReference type="EMBL" id="JAAGPU010000003">
    <property type="protein sequence ID" value="NEU03923.1"/>
    <property type="molecule type" value="Genomic_DNA"/>
</dbReference>
<gene>
    <name evidence="2" type="ORF">G3M99_03430</name>
</gene>
<dbReference type="Proteomes" id="UP000481872">
    <property type="component" value="Unassembled WGS sequence"/>
</dbReference>
<dbReference type="RefSeq" id="WP_199869207.1">
    <property type="nucleotide sequence ID" value="NZ_JAAGPU010000003.1"/>
</dbReference>
<feature type="transmembrane region" description="Helical" evidence="1">
    <location>
        <begin position="77"/>
        <end position="95"/>
    </location>
</feature>
<feature type="transmembrane region" description="Helical" evidence="1">
    <location>
        <begin position="122"/>
        <end position="143"/>
    </location>
</feature>
<proteinExistence type="predicted"/>
<accession>A0A6M0H1F2</accession>
<evidence type="ECO:0000313" key="3">
    <source>
        <dbReference type="Proteomes" id="UP000481872"/>
    </source>
</evidence>
<dbReference type="AlphaFoldDB" id="A0A6M0H1F2"/>
<feature type="transmembrane region" description="Helical" evidence="1">
    <location>
        <begin position="251"/>
        <end position="268"/>
    </location>
</feature>
<keyword evidence="1" id="KW-1133">Transmembrane helix</keyword>
<keyword evidence="3" id="KW-1185">Reference proteome</keyword>
<reference evidence="2 3" key="1">
    <citation type="submission" date="2020-02" db="EMBL/GenBank/DDBJ databases">
        <title>Genome assembly of a novel Clostridium senegalense strain.</title>
        <authorList>
            <person name="Gupta T.B."/>
            <person name="Jauregui R."/>
            <person name="Maclean P."/>
            <person name="Nawarathana A."/>
            <person name="Brightwell G."/>
        </authorList>
    </citation>
    <scope>NUCLEOTIDE SEQUENCE [LARGE SCALE GENOMIC DNA]</scope>
    <source>
        <strain evidence="2 3">AGRFS4</strain>
    </source>
</reference>
<feature type="transmembrane region" description="Helical" evidence="1">
    <location>
        <begin position="6"/>
        <end position="23"/>
    </location>
</feature>
<comment type="caution">
    <text evidence="2">The sequence shown here is derived from an EMBL/GenBank/DDBJ whole genome shotgun (WGS) entry which is preliminary data.</text>
</comment>
<evidence type="ECO:0000313" key="2">
    <source>
        <dbReference type="EMBL" id="NEU03923.1"/>
    </source>
</evidence>
<feature type="transmembrane region" description="Helical" evidence="1">
    <location>
        <begin position="172"/>
        <end position="192"/>
    </location>
</feature>
<keyword evidence="1" id="KW-0812">Transmembrane</keyword>
<feature type="transmembrane region" description="Helical" evidence="1">
    <location>
        <begin position="417"/>
        <end position="440"/>
    </location>
</feature>
<feature type="transmembrane region" description="Helical" evidence="1">
    <location>
        <begin position="367"/>
        <end position="387"/>
    </location>
</feature>
<feature type="transmembrane region" description="Helical" evidence="1">
    <location>
        <begin position="342"/>
        <end position="361"/>
    </location>
</feature>
<feature type="transmembrane region" description="Helical" evidence="1">
    <location>
        <begin position="35"/>
        <end position="57"/>
    </location>
</feature>
<name>A0A6M0H1F2_9CLOT</name>
<evidence type="ECO:0000256" key="1">
    <source>
        <dbReference type="SAM" id="Phobius"/>
    </source>
</evidence>
<protein>
    <submittedName>
        <fullName evidence="2">Oligosaccharide repeat unit polymerase</fullName>
    </submittedName>
</protein>